<evidence type="ECO:0000256" key="7">
    <source>
        <dbReference type="ARBA" id="ARBA00023002"/>
    </source>
</evidence>
<dbReference type="InterPro" id="IPR001128">
    <property type="entry name" value="Cyt_P450"/>
</dbReference>
<accession>A0A3B6PKQ7</accession>
<dbReference type="SMR" id="A0A3B6PKQ7"/>
<evidence type="ECO:0000256" key="11">
    <source>
        <dbReference type="RuleBase" id="RU000461"/>
    </source>
</evidence>
<dbReference type="FunFam" id="1.10.630.10:FF:000126">
    <property type="entry name" value="Predicted protein"/>
    <property type="match status" value="1"/>
</dbReference>
<dbReference type="InterPro" id="IPR017972">
    <property type="entry name" value="Cyt_P450_CS"/>
</dbReference>
<dbReference type="OrthoDB" id="1470350at2759"/>
<evidence type="ECO:0000256" key="1">
    <source>
        <dbReference type="ARBA" id="ARBA00001971"/>
    </source>
</evidence>
<dbReference type="PRINTS" id="PR00463">
    <property type="entry name" value="EP450I"/>
</dbReference>
<dbReference type="GO" id="GO:0016491">
    <property type="term" value="F:oxidoreductase activity"/>
    <property type="evidence" value="ECO:0000318"/>
    <property type="project" value="GO_Central"/>
</dbReference>
<reference evidence="13" key="1">
    <citation type="submission" date="2018-08" db="EMBL/GenBank/DDBJ databases">
        <authorList>
            <person name="Rossello M."/>
        </authorList>
    </citation>
    <scope>NUCLEOTIDE SEQUENCE [LARGE SCALE GENOMIC DNA]</scope>
    <source>
        <strain evidence="13">cv. Chinese Spring</strain>
    </source>
</reference>
<keyword evidence="12" id="KW-0472">Membrane</keyword>
<evidence type="ECO:0000256" key="3">
    <source>
        <dbReference type="ARBA" id="ARBA00022617"/>
    </source>
</evidence>
<evidence type="ECO:0000256" key="8">
    <source>
        <dbReference type="ARBA" id="ARBA00023004"/>
    </source>
</evidence>
<comment type="similarity">
    <text evidence="2 11">Belongs to the cytochrome P450 family.</text>
</comment>
<sequence length="518" mass="57934">MALAMAAELPFYLLLLPLVAIVPLLYLAVSRGRPGSGRRLPPSPWALPVIGHLHHLAGALPHRAMRDLARRHGPLMLLRFGEAHAAPHHGGRRGPPLLALRRRVAPELLSTHRVHSFRPIREDEIGHLLRSVASEASPARPVNLSERIAAFVADSSVRAIIGSRTPNRDTFLRLLEEGLKVIPGMSLPDIFPSSRLAMRLSRVPGQIERRRGAMLGFINTIIEERKNRDAAATSIEEHDEDLLDVLLRLQKDMDSQYPLTTLNIKTVIIVSSLYNQQELMADQNLHNVSKFFRTSIKHRLNLDMFAAGSETSSTMIQWAMAELMRNPTVMQKAQEEVRRELAGHDKVTEDGLTNLHYLQLVIKETLRLHPAAPLLLPHECRSPCEVLGFDVPQGAMVLVNAWAIGRDPAHWDAPEEFIPERFQEQGGMGGRDFKGTDFEFVPFGAGRRMCPGMSFGLAHVELALAGLLFHFDWQLPEGMAPEEMDMTEAAGITTRRRSDLLVICIPRVPVSMEYVRYG</sequence>
<dbReference type="SUPFAM" id="SSF48264">
    <property type="entry name" value="Cytochrome P450"/>
    <property type="match status" value="1"/>
</dbReference>
<name>A0A3B6PKQ7_WHEAT</name>
<dbReference type="GO" id="GO:0004497">
    <property type="term" value="F:monooxygenase activity"/>
    <property type="evidence" value="ECO:0007669"/>
    <property type="project" value="UniProtKB-KW"/>
</dbReference>
<dbReference type="AlphaFoldDB" id="A0A3B6PKQ7"/>
<comment type="cofactor">
    <cofactor evidence="1 10">
        <name>heme</name>
        <dbReference type="ChEBI" id="CHEBI:30413"/>
    </cofactor>
</comment>
<keyword evidence="5 10" id="KW-0479">Metal-binding</keyword>
<dbReference type="STRING" id="4565.A0A3B6PKQ7"/>
<dbReference type="InterPro" id="IPR002401">
    <property type="entry name" value="Cyt_P450_E_grp-I"/>
</dbReference>
<evidence type="ECO:0000256" key="10">
    <source>
        <dbReference type="PIRSR" id="PIRSR602401-1"/>
    </source>
</evidence>
<evidence type="ECO:0000256" key="12">
    <source>
        <dbReference type="SAM" id="Phobius"/>
    </source>
</evidence>
<evidence type="ECO:0000256" key="4">
    <source>
        <dbReference type="ARBA" id="ARBA00022692"/>
    </source>
</evidence>
<dbReference type="Gramene" id="TraesWEE_scaffold_104344_01G000100.1">
    <property type="protein sequence ID" value="TraesWEE_scaffold_104344_01G000100.1"/>
    <property type="gene ID" value="TraesWEE_scaffold_104344_01G000100"/>
</dbReference>
<keyword evidence="8 10" id="KW-0408">Iron</keyword>
<feature type="binding site" description="axial binding residue" evidence="10">
    <location>
        <position position="450"/>
    </location>
    <ligand>
        <name>heme</name>
        <dbReference type="ChEBI" id="CHEBI:30413"/>
    </ligand>
    <ligandPart>
        <name>Fe</name>
        <dbReference type="ChEBI" id="CHEBI:18248"/>
    </ligandPart>
</feature>
<dbReference type="PROSITE" id="PS00086">
    <property type="entry name" value="CYTOCHROME_P450"/>
    <property type="match status" value="1"/>
</dbReference>
<dbReference type="GO" id="GO:0020037">
    <property type="term" value="F:heme binding"/>
    <property type="evidence" value="ECO:0007669"/>
    <property type="project" value="InterPro"/>
</dbReference>
<evidence type="ECO:0000313" key="14">
    <source>
        <dbReference type="Proteomes" id="UP000019116"/>
    </source>
</evidence>
<evidence type="ECO:0000313" key="13">
    <source>
        <dbReference type="EnsemblPlants" id="TraesCS6B02G204500.1"/>
    </source>
</evidence>
<dbReference type="Pfam" id="PF00067">
    <property type="entry name" value="p450"/>
    <property type="match status" value="2"/>
</dbReference>
<keyword evidence="6 12" id="KW-1133">Transmembrane helix</keyword>
<evidence type="ECO:0008006" key="15">
    <source>
        <dbReference type="Google" id="ProtNLM"/>
    </source>
</evidence>
<evidence type="ECO:0000256" key="6">
    <source>
        <dbReference type="ARBA" id="ARBA00022989"/>
    </source>
</evidence>
<organism evidence="13">
    <name type="scientific">Triticum aestivum</name>
    <name type="common">Wheat</name>
    <dbReference type="NCBI Taxonomy" id="4565"/>
    <lineage>
        <taxon>Eukaryota</taxon>
        <taxon>Viridiplantae</taxon>
        <taxon>Streptophyta</taxon>
        <taxon>Embryophyta</taxon>
        <taxon>Tracheophyta</taxon>
        <taxon>Spermatophyta</taxon>
        <taxon>Magnoliopsida</taxon>
        <taxon>Liliopsida</taxon>
        <taxon>Poales</taxon>
        <taxon>Poaceae</taxon>
        <taxon>BOP clade</taxon>
        <taxon>Pooideae</taxon>
        <taxon>Triticodae</taxon>
        <taxon>Triticeae</taxon>
        <taxon>Triticinae</taxon>
        <taxon>Triticum</taxon>
    </lineage>
</organism>
<keyword evidence="3 10" id="KW-0349">Heme</keyword>
<dbReference type="OMA" id="THRVHSF"/>
<keyword evidence="9 11" id="KW-0503">Monooxygenase</keyword>
<keyword evidence="7 11" id="KW-0560">Oxidoreductase</keyword>
<dbReference type="InterPro" id="IPR036396">
    <property type="entry name" value="Cyt_P450_sf"/>
</dbReference>
<keyword evidence="4 12" id="KW-0812">Transmembrane</keyword>
<evidence type="ECO:0000256" key="9">
    <source>
        <dbReference type="ARBA" id="ARBA00023033"/>
    </source>
</evidence>
<keyword evidence="14" id="KW-1185">Reference proteome</keyword>
<proteinExistence type="inferred from homology"/>
<evidence type="ECO:0000256" key="2">
    <source>
        <dbReference type="ARBA" id="ARBA00010617"/>
    </source>
</evidence>
<dbReference type="Gramene" id="TraesCLE_scaffold_045590_01G000100.1">
    <property type="protein sequence ID" value="TraesCLE_scaffold_045590_01G000100.1"/>
    <property type="gene ID" value="TraesCLE_scaffold_045590_01G000100"/>
</dbReference>
<dbReference type="PANTHER" id="PTHR47955:SF21">
    <property type="entry name" value="OS06G0642300 PROTEIN"/>
    <property type="match status" value="1"/>
</dbReference>
<dbReference type="GO" id="GO:0005506">
    <property type="term" value="F:iron ion binding"/>
    <property type="evidence" value="ECO:0007669"/>
    <property type="project" value="InterPro"/>
</dbReference>
<dbReference type="Gramene" id="TraesCS6B02G204500.1">
    <property type="protein sequence ID" value="TraesCS6B02G204500.1"/>
    <property type="gene ID" value="TraesCS6B02G204500"/>
</dbReference>
<evidence type="ECO:0000256" key="5">
    <source>
        <dbReference type="ARBA" id="ARBA00022723"/>
    </source>
</evidence>
<dbReference type="PRINTS" id="PR00385">
    <property type="entry name" value="P450"/>
</dbReference>
<dbReference type="Gene3D" id="1.10.630.10">
    <property type="entry name" value="Cytochrome P450"/>
    <property type="match status" value="1"/>
</dbReference>
<dbReference type="PANTHER" id="PTHR47955">
    <property type="entry name" value="CYTOCHROME P450 FAMILY 71 PROTEIN"/>
    <property type="match status" value="1"/>
</dbReference>
<protein>
    <recommendedName>
        <fullName evidence="15">Cytochrome P450</fullName>
    </recommendedName>
</protein>
<dbReference type="GO" id="GO:0016705">
    <property type="term" value="F:oxidoreductase activity, acting on paired donors, with incorporation or reduction of molecular oxygen"/>
    <property type="evidence" value="ECO:0007669"/>
    <property type="project" value="InterPro"/>
</dbReference>
<dbReference type="Proteomes" id="UP000019116">
    <property type="component" value="Chromosome 6B"/>
</dbReference>
<feature type="transmembrane region" description="Helical" evidence="12">
    <location>
        <begin position="12"/>
        <end position="29"/>
    </location>
</feature>
<dbReference type="EnsemblPlants" id="TraesCS6B02G204500.1">
    <property type="protein sequence ID" value="TraesCS6B02G204500.1"/>
    <property type="gene ID" value="TraesCS6B02G204500"/>
</dbReference>
<dbReference type="Gramene" id="TraesCS6B03G0532400.1">
    <property type="protein sequence ID" value="TraesCS6B03G0532400.1.CDS"/>
    <property type="gene ID" value="TraesCS6B03G0532400"/>
</dbReference>
<reference evidence="13" key="2">
    <citation type="submission" date="2018-10" db="UniProtKB">
        <authorList>
            <consortium name="EnsemblPlants"/>
        </authorList>
    </citation>
    <scope>IDENTIFICATION</scope>
</reference>